<organism evidence="1">
    <name type="scientific">bioreactor metagenome</name>
    <dbReference type="NCBI Taxonomy" id="1076179"/>
    <lineage>
        <taxon>unclassified sequences</taxon>
        <taxon>metagenomes</taxon>
        <taxon>ecological metagenomes</taxon>
    </lineage>
</organism>
<name>A0A645IYB8_9ZZZZ</name>
<reference evidence="1" key="1">
    <citation type="submission" date="2019-08" db="EMBL/GenBank/DDBJ databases">
        <authorList>
            <person name="Kucharzyk K."/>
            <person name="Murdoch R.W."/>
            <person name="Higgins S."/>
            <person name="Loffler F."/>
        </authorList>
    </citation>
    <scope>NUCLEOTIDE SEQUENCE</scope>
</reference>
<sequence>MAKERYLRKVFIAGEDDGFLTVLGVADSEHGRYDGDVEVLGKMERHLVPDLVGQGRGLVHVGCKVPGVADYELSDRRGY</sequence>
<evidence type="ECO:0000313" key="1">
    <source>
        <dbReference type="EMBL" id="MPN53274.1"/>
    </source>
</evidence>
<protein>
    <submittedName>
        <fullName evidence="1">Uncharacterized protein</fullName>
    </submittedName>
</protein>
<accession>A0A645IYB8</accession>
<gene>
    <name evidence="1" type="ORF">SDC9_200938</name>
</gene>
<dbReference type="AlphaFoldDB" id="A0A645IYB8"/>
<proteinExistence type="predicted"/>
<dbReference type="EMBL" id="VSSQ01120226">
    <property type="protein sequence ID" value="MPN53274.1"/>
    <property type="molecule type" value="Genomic_DNA"/>
</dbReference>
<comment type="caution">
    <text evidence="1">The sequence shown here is derived from an EMBL/GenBank/DDBJ whole genome shotgun (WGS) entry which is preliminary data.</text>
</comment>